<feature type="region of interest" description="Disordered" evidence="1">
    <location>
        <begin position="160"/>
        <end position="189"/>
    </location>
</feature>
<evidence type="ECO:0000313" key="3">
    <source>
        <dbReference type="Proteomes" id="UP000559256"/>
    </source>
</evidence>
<protein>
    <submittedName>
        <fullName evidence="2">Uncharacterized protein</fullName>
    </submittedName>
</protein>
<evidence type="ECO:0000256" key="1">
    <source>
        <dbReference type="SAM" id="MobiDB-lite"/>
    </source>
</evidence>
<feature type="compositionally biased region" description="Low complexity" evidence="1">
    <location>
        <begin position="281"/>
        <end position="292"/>
    </location>
</feature>
<sequence length="365" mass="40778">MLFFAFPYPPNASVGHSDPTCDETSALLASRSRNPIRDTTGSSETNGSSESSKSLHQAVVWLADPTLPDAVPGMELLMRAHIFLHDNSPRWKEVFSRQRIVQCLREVENSLCTLSLLHQSSGAGCKVKRCYQSYLHKKKLGRLEKAINVYLDCVDASSVSPSFPDSDHGNPETVISSDPPAYYPTSSDWNRSELTIRSDDLSPGGNQDQGRDQLHSIDVMSASSRDSGIASPTLPFKFSPCCEECLTARMPLAWVGSIMNRIKEEGSPYQCLARDGPSPKSRPSGAPSTSRSRSGRRRSKKTQSEKDSYHHLTRSQSIDSDSDCQFDDKESYSEVDALLARRRREQESLYNDSEYMYYMCLCAWM</sequence>
<gene>
    <name evidence="2" type="ORF">D9758_007420</name>
</gene>
<organism evidence="2 3">
    <name type="scientific">Tetrapyrgos nigripes</name>
    <dbReference type="NCBI Taxonomy" id="182062"/>
    <lineage>
        <taxon>Eukaryota</taxon>
        <taxon>Fungi</taxon>
        <taxon>Dikarya</taxon>
        <taxon>Basidiomycota</taxon>
        <taxon>Agaricomycotina</taxon>
        <taxon>Agaricomycetes</taxon>
        <taxon>Agaricomycetidae</taxon>
        <taxon>Agaricales</taxon>
        <taxon>Marasmiineae</taxon>
        <taxon>Marasmiaceae</taxon>
        <taxon>Tetrapyrgos</taxon>
    </lineage>
</organism>
<dbReference type="AlphaFoldDB" id="A0A8H5G3K3"/>
<evidence type="ECO:0000313" key="2">
    <source>
        <dbReference type="EMBL" id="KAF5357678.1"/>
    </source>
</evidence>
<name>A0A8H5G3K3_9AGAR</name>
<accession>A0A8H5G3K3</accession>
<proteinExistence type="predicted"/>
<comment type="caution">
    <text evidence="2">The sequence shown here is derived from an EMBL/GenBank/DDBJ whole genome shotgun (WGS) entry which is preliminary data.</text>
</comment>
<feature type="region of interest" description="Disordered" evidence="1">
    <location>
        <begin position="13"/>
        <end position="51"/>
    </location>
</feature>
<feature type="compositionally biased region" description="Low complexity" evidence="1">
    <location>
        <begin position="39"/>
        <end position="51"/>
    </location>
</feature>
<feature type="region of interest" description="Disordered" evidence="1">
    <location>
        <begin position="269"/>
        <end position="327"/>
    </location>
</feature>
<dbReference type="Proteomes" id="UP000559256">
    <property type="component" value="Unassembled WGS sequence"/>
</dbReference>
<keyword evidence="3" id="KW-1185">Reference proteome</keyword>
<reference evidence="2 3" key="1">
    <citation type="journal article" date="2020" name="ISME J.">
        <title>Uncovering the hidden diversity of litter-decomposition mechanisms in mushroom-forming fungi.</title>
        <authorList>
            <person name="Floudas D."/>
            <person name="Bentzer J."/>
            <person name="Ahren D."/>
            <person name="Johansson T."/>
            <person name="Persson P."/>
            <person name="Tunlid A."/>
        </authorList>
    </citation>
    <scope>NUCLEOTIDE SEQUENCE [LARGE SCALE GENOMIC DNA]</scope>
    <source>
        <strain evidence="2 3">CBS 291.85</strain>
    </source>
</reference>
<dbReference type="EMBL" id="JAACJM010000050">
    <property type="protein sequence ID" value="KAF5357678.1"/>
    <property type="molecule type" value="Genomic_DNA"/>
</dbReference>